<evidence type="ECO:0000313" key="2">
    <source>
        <dbReference type="EMBL" id="VAX21450.1"/>
    </source>
</evidence>
<keyword evidence="1" id="KW-0472">Membrane</keyword>
<sequence>MRDFNQRLAAAFALMGAGVAGFVSMYAGALIAAALTRALIAGIVLYILGRLIASALYLGPQPPVEFRPPSQHKENKE</sequence>
<gene>
    <name evidence="2" type="ORF">MNBD_NITROSPINAE02-2097</name>
</gene>
<keyword evidence="1" id="KW-1133">Transmembrane helix</keyword>
<keyword evidence="1" id="KW-0812">Transmembrane</keyword>
<accession>A0A3B1CFL3</accession>
<organism evidence="2">
    <name type="scientific">hydrothermal vent metagenome</name>
    <dbReference type="NCBI Taxonomy" id="652676"/>
    <lineage>
        <taxon>unclassified sequences</taxon>
        <taxon>metagenomes</taxon>
        <taxon>ecological metagenomes</taxon>
    </lineage>
</organism>
<proteinExistence type="predicted"/>
<protein>
    <submittedName>
        <fullName evidence="2">Uncharacterized protein</fullName>
    </submittedName>
</protein>
<dbReference type="AlphaFoldDB" id="A0A3B1CFL3"/>
<feature type="transmembrane region" description="Helical" evidence="1">
    <location>
        <begin position="38"/>
        <end position="58"/>
    </location>
</feature>
<evidence type="ECO:0000256" key="1">
    <source>
        <dbReference type="SAM" id="Phobius"/>
    </source>
</evidence>
<dbReference type="EMBL" id="UOGE01000066">
    <property type="protein sequence ID" value="VAX21450.1"/>
    <property type="molecule type" value="Genomic_DNA"/>
</dbReference>
<reference evidence="2" key="1">
    <citation type="submission" date="2018-06" db="EMBL/GenBank/DDBJ databases">
        <authorList>
            <person name="Zhirakovskaya E."/>
        </authorList>
    </citation>
    <scope>NUCLEOTIDE SEQUENCE</scope>
</reference>
<name>A0A3B1CFL3_9ZZZZ</name>
<feature type="transmembrane region" description="Helical" evidence="1">
    <location>
        <begin position="12"/>
        <end position="32"/>
    </location>
</feature>